<gene>
    <name evidence="2" type="ORF">UFOPK2582_01728</name>
    <name evidence="3" type="ORF">UFOPK3914_01442</name>
    <name evidence="4" type="ORF">UFOPK4173_00386</name>
    <name evidence="5" type="ORF">UFOPK4354_01223</name>
</gene>
<evidence type="ECO:0000259" key="1">
    <source>
        <dbReference type="Pfam" id="PF09407"/>
    </source>
</evidence>
<dbReference type="EMBL" id="CAFBQW010000136">
    <property type="protein sequence ID" value="CAB5067489.1"/>
    <property type="molecule type" value="Genomic_DNA"/>
</dbReference>
<sequence length="266" mass="28505">MTRPIPAQYAPVVEALELDAAVLVTNESLRRHLHDAAVGSDPTVAIHRLAAHGWLLPTGVRGVWEFAPGSHAGPVSHGHPFLTLEAQLLATPELSARVALESAMWLAGLIDRAPARHVVSVEKSVRVPTALTRAYDVVRFDAVCPADRVGGVPVSSPATVLAHLATSPTAVANWGLVLDGLADLVDRADREAVLAELQGRSNAARARFAYLVAPFDPDFIESIDVADSGVVWFGPRKGVRRSDSRWNIVDTVLPVSPTEAARTERR</sequence>
<dbReference type="AlphaFoldDB" id="A0A6J7RI24"/>
<proteinExistence type="predicted"/>
<accession>A0A6J7RI24</accession>
<evidence type="ECO:0000313" key="2">
    <source>
        <dbReference type="EMBL" id="CAB4717189.1"/>
    </source>
</evidence>
<organism evidence="4">
    <name type="scientific">freshwater metagenome</name>
    <dbReference type="NCBI Taxonomy" id="449393"/>
    <lineage>
        <taxon>unclassified sequences</taxon>
        <taxon>metagenomes</taxon>
        <taxon>ecological metagenomes</taxon>
    </lineage>
</organism>
<dbReference type="EMBL" id="CAFBPW010000026">
    <property type="protein sequence ID" value="CAB5028429.1"/>
    <property type="molecule type" value="Genomic_DNA"/>
</dbReference>
<dbReference type="InterPro" id="IPR018547">
    <property type="entry name" value="AbiEi_C"/>
</dbReference>
<evidence type="ECO:0000313" key="3">
    <source>
        <dbReference type="EMBL" id="CAB4988199.1"/>
    </source>
</evidence>
<dbReference type="SUPFAM" id="SSF46785">
    <property type="entry name" value="Winged helix' DNA-binding domain"/>
    <property type="match status" value="1"/>
</dbReference>
<name>A0A6J7RI24_9ZZZZ</name>
<evidence type="ECO:0000313" key="5">
    <source>
        <dbReference type="EMBL" id="CAB5067489.1"/>
    </source>
</evidence>
<protein>
    <submittedName>
        <fullName evidence="4">Unannotated protein</fullName>
    </submittedName>
</protein>
<dbReference type="EMBL" id="CAEZXS010000292">
    <property type="protein sequence ID" value="CAB4717189.1"/>
    <property type="molecule type" value="Genomic_DNA"/>
</dbReference>
<evidence type="ECO:0000313" key="4">
    <source>
        <dbReference type="EMBL" id="CAB5028429.1"/>
    </source>
</evidence>
<reference evidence="4" key="1">
    <citation type="submission" date="2020-05" db="EMBL/GenBank/DDBJ databases">
        <authorList>
            <person name="Chiriac C."/>
            <person name="Salcher M."/>
            <person name="Ghai R."/>
            <person name="Kavagutti S V."/>
        </authorList>
    </citation>
    <scope>NUCLEOTIDE SEQUENCE</scope>
</reference>
<feature type="domain" description="AbiEi antitoxin C-terminal" evidence="1">
    <location>
        <begin position="100"/>
        <end position="212"/>
    </location>
</feature>
<dbReference type="SUPFAM" id="SSF160887">
    <property type="entry name" value="Rv2827c C-terminal domain-like"/>
    <property type="match status" value="1"/>
</dbReference>
<dbReference type="EMBL" id="CAFBOG010000149">
    <property type="protein sequence ID" value="CAB4988199.1"/>
    <property type="molecule type" value="Genomic_DNA"/>
</dbReference>
<dbReference type="Pfam" id="PF09407">
    <property type="entry name" value="AbiEi_1"/>
    <property type="match status" value="1"/>
</dbReference>
<dbReference type="Gene3D" id="3.90.56.20">
    <property type="entry name" value="replication protein C, winged helix domain"/>
    <property type="match status" value="1"/>
</dbReference>
<dbReference type="InterPro" id="IPR036390">
    <property type="entry name" value="WH_DNA-bd_sf"/>
</dbReference>